<dbReference type="EMBL" id="BAAALN010000006">
    <property type="protein sequence ID" value="GAA1239417.1"/>
    <property type="molecule type" value="Genomic_DNA"/>
</dbReference>
<keyword evidence="4 6" id="KW-0238">DNA-binding</keyword>
<evidence type="ECO:0000256" key="5">
    <source>
        <dbReference type="ARBA" id="ARBA00023172"/>
    </source>
</evidence>
<evidence type="ECO:0000256" key="1">
    <source>
        <dbReference type="ARBA" id="ARBA00002190"/>
    </source>
</evidence>
<dbReference type="Pfam" id="PF00872">
    <property type="entry name" value="Transposase_mut"/>
    <property type="match status" value="1"/>
</dbReference>
<name>A0ABN1WBT7_9PSEU</name>
<comment type="similarity">
    <text evidence="2 6">Belongs to the transposase mutator family.</text>
</comment>
<evidence type="ECO:0000313" key="7">
    <source>
        <dbReference type="EMBL" id="GAA1239417.1"/>
    </source>
</evidence>
<keyword evidence="5 6" id="KW-0233">DNA recombination</keyword>
<evidence type="ECO:0000256" key="4">
    <source>
        <dbReference type="ARBA" id="ARBA00023125"/>
    </source>
</evidence>
<keyword evidence="6" id="KW-0814">Transposable element</keyword>
<dbReference type="PANTHER" id="PTHR33217">
    <property type="entry name" value="TRANSPOSASE FOR INSERTION SEQUENCE ELEMENT IS1081"/>
    <property type="match status" value="1"/>
</dbReference>
<sequence>MGPLDRVYPVVLIDAIHVKIRDGAVANRPIYVAVGITLAGERDVLVMWVGTGGQGAKGWLNHLSDLKTAAWRTS</sequence>
<evidence type="ECO:0000313" key="8">
    <source>
        <dbReference type="Proteomes" id="UP001500653"/>
    </source>
</evidence>
<dbReference type="Proteomes" id="UP001500653">
    <property type="component" value="Unassembled WGS sequence"/>
</dbReference>
<keyword evidence="8" id="KW-1185">Reference proteome</keyword>
<protein>
    <recommendedName>
        <fullName evidence="6">Mutator family transposase</fullName>
    </recommendedName>
</protein>
<gene>
    <name evidence="7" type="ORF">GCM10009676_25110</name>
</gene>
<keyword evidence="3 6" id="KW-0815">Transposition</keyword>
<comment type="caution">
    <text evidence="7">The sequence shown here is derived from an EMBL/GenBank/DDBJ whole genome shotgun (WGS) entry which is preliminary data.</text>
</comment>
<evidence type="ECO:0000256" key="6">
    <source>
        <dbReference type="RuleBase" id="RU365089"/>
    </source>
</evidence>
<organism evidence="7 8">
    <name type="scientific">Prauserella halophila</name>
    <dbReference type="NCBI Taxonomy" id="185641"/>
    <lineage>
        <taxon>Bacteria</taxon>
        <taxon>Bacillati</taxon>
        <taxon>Actinomycetota</taxon>
        <taxon>Actinomycetes</taxon>
        <taxon>Pseudonocardiales</taxon>
        <taxon>Pseudonocardiaceae</taxon>
        <taxon>Prauserella</taxon>
    </lineage>
</organism>
<comment type="function">
    <text evidence="1 6">Required for the transposition of the insertion element.</text>
</comment>
<evidence type="ECO:0000256" key="2">
    <source>
        <dbReference type="ARBA" id="ARBA00010961"/>
    </source>
</evidence>
<accession>A0ABN1WBT7</accession>
<dbReference type="PANTHER" id="PTHR33217:SF8">
    <property type="entry name" value="MUTATOR FAMILY TRANSPOSASE"/>
    <property type="match status" value="1"/>
</dbReference>
<proteinExistence type="inferred from homology"/>
<evidence type="ECO:0000256" key="3">
    <source>
        <dbReference type="ARBA" id="ARBA00022578"/>
    </source>
</evidence>
<dbReference type="InterPro" id="IPR001207">
    <property type="entry name" value="Transposase_mutator"/>
</dbReference>
<reference evidence="7 8" key="1">
    <citation type="journal article" date="2019" name="Int. J. Syst. Evol. Microbiol.">
        <title>The Global Catalogue of Microorganisms (GCM) 10K type strain sequencing project: providing services to taxonomists for standard genome sequencing and annotation.</title>
        <authorList>
            <consortium name="The Broad Institute Genomics Platform"/>
            <consortium name="The Broad Institute Genome Sequencing Center for Infectious Disease"/>
            <person name="Wu L."/>
            <person name="Ma J."/>
        </authorList>
    </citation>
    <scope>NUCLEOTIDE SEQUENCE [LARGE SCALE GENOMIC DNA]</scope>
    <source>
        <strain evidence="7 8">JCM 13023</strain>
    </source>
</reference>